<dbReference type="Pfam" id="PF11249">
    <property type="entry name" value="DUF3047"/>
    <property type="match status" value="1"/>
</dbReference>
<protein>
    <submittedName>
        <fullName evidence="1">DUF3047 domain-containing protein</fullName>
    </submittedName>
</protein>
<gene>
    <name evidence="1" type="ORF">F6W96_26830</name>
</gene>
<name>A0A6G9Z8S6_9NOCA</name>
<dbReference type="InterPro" id="IPR021409">
    <property type="entry name" value="DUF3047"/>
</dbReference>
<organism evidence="1 2">
    <name type="scientific">Nocardia terpenica</name>
    <dbReference type="NCBI Taxonomy" id="455432"/>
    <lineage>
        <taxon>Bacteria</taxon>
        <taxon>Bacillati</taxon>
        <taxon>Actinomycetota</taxon>
        <taxon>Actinomycetes</taxon>
        <taxon>Mycobacteriales</taxon>
        <taxon>Nocardiaceae</taxon>
        <taxon>Nocardia</taxon>
    </lineage>
</organism>
<evidence type="ECO:0000313" key="1">
    <source>
        <dbReference type="EMBL" id="QIS21413.1"/>
    </source>
</evidence>
<dbReference type="EMBL" id="CP046173">
    <property type="protein sequence ID" value="QIS21413.1"/>
    <property type="molecule type" value="Genomic_DNA"/>
</dbReference>
<dbReference type="RefSeq" id="WP_167488706.1">
    <property type="nucleotide sequence ID" value="NZ_CP046173.1"/>
</dbReference>
<evidence type="ECO:0000313" key="2">
    <source>
        <dbReference type="Proteomes" id="UP000500953"/>
    </source>
</evidence>
<reference evidence="1 2" key="1">
    <citation type="journal article" date="2019" name="ACS Chem. Biol.">
        <title>Identification and Mobilization of a Cryptic Antibiotic Biosynthesis Gene Locus from a Human-Pathogenic Nocardia Isolate.</title>
        <authorList>
            <person name="Herisse M."/>
            <person name="Ishida K."/>
            <person name="Porter J.L."/>
            <person name="Howden B."/>
            <person name="Hertweck C."/>
            <person name="Stinear T.P."/>
            <person name="Pidot S.J."/>
        </authorList>
    </citation>
    <scope>NUCLEOTIDE SEQUENCE [LARGE SCALE GENOMIC DNA]</scope>
    <source>
        <strain evidence="1 2">AUSMDU00012715</strain>
    </source>
</reference>
<sequence length="386" mass="42726">MPDLYYRLPLGGITDARTLTTMARLIVSRWGHRSATPMFSAQQLRRRLEQALESSGHRGQVFSAALRQKDGWVDTATVVRRGDRIVVVASGMLWGAQRLGVGIGPGTALWLRIGDNPVISMLGSGMVIDADNDGPLRVLAAEPGVLDELGEFDPTIRRTPLSGALTVALIHPYSAPDRLEELADIDPELFTQLAHRAAHPTGPPDGWRYHPRLGAAEIFRATGPDEIDCTTHGDVGIVRRRVDHAITDDLHMSWSWLVTSLPSTLPENIEPTHDYLSVAIEFDDGRDLTWMWSSTLDVGTVFGCPLAYWRARETHMVIRSSTTELGQWVDERRNIADDIHTALTPPYPTHVTAIWLIANSTFQRGTGTARYRALQLGSSIPDKEHI</sequence>
<accession>A0A6G9Z8S6</accession>
<proteinExistence type="predicted"/>
<dbReference type="AlphaFoldDB" id="A0A6G9Z8S6"/>
<dbReference type="Proteomes" id="UP000500953">
    <property type="component" value="Chromosome"/>
</dbReference>